<dbReference type="InterPro" id="IPR037688">
    <property type="entry name" value="ZBBX"/>
</dbReference>
<feature type="region of interest" description="Disordered" evidence="2">
    <location>
        <begin position="349"/>
        <end position="391"/>
    </location>
</feature>
<name>A0AA36FKC5_OCTVU</name>
<proteinExistence type="predicted"/>
<feature type="compositionally biased region" description="Polar residues" evidence="2">
    <location>
        <begin position="1224"/>
        <end position="1258"/>
    </location>
</feature>
<feature type="compositionally biased region" description="Polar residues" evidence="2">
    <location>
        <begin position="370"/>
        <end position="390"/>
    </location>
</feature>
<feature type="compositionally biased region" description="Polar residues" evidence="2">
    <location>
        <begin position="1367"/>
        <end position="1381"/>
    </location>
</feature>
<feature type="compositionally biased region" description="Low complexity" evidence="2">
    <location>
        <begin position="1160"/>
        <end position="1179"/>
    </location>
</feature>
<keyword evidence="1" id="KW-0479">Metal-binding</keyword>
<reference evidence="4" key="1">
    <citation type="submission" date="2023-08" db="EMBL/GenBank/DDBJ databases">
        <authorList>
            <person name="Alioto T."/>
            <person name="Alioto T."/>
            <person name="Gomez Garrido J."/>
        </authorList>
    </citation>
    <scope>NUCLEOTIDE SEQUENCE</scope>
</reference>
<dbReference type="PANTHER" id="PTHR28634:SF1">
    <property type="entry name" value="ZINC FINGER B-BOX DOMAIN-CONTAINING PROTEIN 1"/>
    <property type="match status" value="1"/>
</dbReference>
<evidence type="ECO:0000313" key="4">
    <source>
        <dbReference type="EMBL" id="CAI9742220.1"/>
    </source>
</evidence>
<feature type="compositionally biased region" description="Low complexity" evidence="2">
    <location>
        <begin position="1337"/>
        <end position="1351"/>
    </location>
</feature>
<dbReference type="PANTHER" id="PTHR28634">
    <property type="entry name" value="ZINC FINGER B-BOX DOMAIN-CONTAINING PROTEIN 1"/>
    <property type="match status" value="1"/>
</dbReference>
<feature type="compositionally biased region" description="Acidic residues" evidence="2">
    <location>
        <begin position="2177"/>
        <end position="2189"/>
    </location>
</feature>
<feature type="region of interest" description="Disordered" evidence="2">
    <location>
        <begin position="2177"/>
        <end position="2238"/>
    </location>
</feature>
<dbReference type="CDD" id="cd19818">
    <property type="entry name" value="Bbox1_ZBBX"/>
    <property type="match status" value="1"/>
</dbReference>
<feature type="compositionally biased region" description="Polar residues" evidence="2">
    <location>
        <begin position="273"/>
        <end position="301"/>
    </location>
</feature>
<feature type="region of interest" description="Disordered" evidence="2">
    <location>
        <begin position="1533"/>
        <end position="1555"/>
    </location>
</feature>
<feature type="region of interest" description="Disordered" evidence="2">
    <location>
        <begin position="2278"/>
        <end position="2336"/>
    </location>
</feature>
<feature type="compositionally biased region" description="Polar residues" evidence="2">
    <location>
        <begin position="1763"/>
        <end position="1773"/>
    </location>
</feature>
<dbReference type="InterPro" id="IPR000315">
    <property type="entry name" value="Znf_B-box"/>
</dbReference>
<feature type="domain" description="B box-type" evidence="3">
    <location>
        <begin position="131"/>
        <end position="177"/>
    </location>
</feature>
<feature type="compositionally biased region" description="Polar residues" evidence="2">
    <location>
        <begin position="933"/>
        <end position="945"/>
    </location>
</feature>
<feature type="compositionally biased region" description="Polar residues" evidence="2">
    <location>
        <begin position="1061"/>
        <end position="1071"/>
    </location>
</feature>
<dbReference type="PROSITE" id="PS50119">
    <property type="entry name" value="ZF_BBOX"/>
    <property type="match status" value="1"/>
</dbReference>
<organism evidence="4 5">
    <name type="scientific">Octopus vulgaris</name>
    <name type="common">Common octopus</name>
    <dbReference type="NCBI Taxonomy" id="6645"/>
    <lineage>
        <taxon>Eukaryota</taxon>
        <taxon>Metazoa</taxon>
        <taxon>Spiralia</taxon>
        <taxon>Lophotrochozoa</taxon>
        <taxon>Mollusca</taxon>
        <taxon>Cephalopoda</taxon>
        <taxon>Coleoidea</taxon>
        <taxon>Octopodiformes</taxon>
        <taxon>Octopoda</taxon>
        <taxon>Incirrata</taxon>
        <taxon>Octopodidae</taxon>
        <taxon>Octopus</taxon>
    </lineage>
</organism>
<feature type="compositionally biased region" description="Low complexity" evidence="2">
    <location>
        <begin position="2287"/>
        <end position="2299"/>
    </location>
</feature>
<dbReference type="Proteomes" id="UP001162480">
    <property type="component" value="Chromosome 27"/>
</dbReference>
<feature type="region of interest" description="Disordered" evidence="2">
    <location>
        <begin position="1936"/>
        <end position="1956"/>
    </location>
</feature>
<feature type="region of interest" description="Disordered" evidence="2">
    <location>
        <begin position="558"/>
        <end position="809"/>
    </location>
</feature>
<feature type="compositionally biased region" description="Polar residues" evidence="2">
    <location>
        <begin position="1077"/>
        <end position="1098"/>
    </location>
</feature>
<keyword evidence="1" id="KW-0863">Zinc-finger</keyword>
<feature type="region of interest" description="Disordered" evidence="2">
    <location>
        <begin position="1818"/>
        <end position="1886"/>
    </location>
</feature>
<feature type="region of interest" description="Disordered" evidence="2">
    <location>
        <begin position="958"/>
        <end position="992"/>
    </location>
</feature>
<feature type="region of interest" description="Disordered" evidence="2">
    <location>
        <begin position="1467"/>
        <end position="1492"/>
    </location>
</feature>
<evidence type="ECO:0000256" key="2">
    <source>
        <dbReference type="SAM" id="MobiDB-lite"/>
    </source>
</evidence>
<keyword evidence="1" id="KW-0862">Zinc</keyword>
<feature type="compositionally biased region" description="Polar residues" evidence="2">
    <location>
        <begin position="1633"/>
        <end position="1754"/>
    </location>
</feature>
<feature type="compositionally biased region" description="Polar residues" evidence="2">
    <location>
        <begin position="619"/>
        <end position="635"/>
    </location>
</feature>
<feature type="region of interest" description="Disordered" evidence="2">
    <location>
        <begin position="1989"/>
        <end position="2008"/>
    </location>
</feature>
<feature type="region of interest" description="Disordered" evidence="2">
    <location>
        <begin position="1155"/>
        <end position="1258"/>
    </location>
</feature>
<feature type="compositionally biased region" description="Low complexity" evidence="2">
    <location>
        <begin position="228"/>
        <end position="241"/>
    </location>
</feature>
<feature type="region of interest" description="Disordered" evidence="2">
    <location>
        <begin position="1056"/>
        <end position="1109"/>
    </location>
</feature>
<accession>A0AA36FKC5</accession>
<feature type="compositionally biased region" description="Polar residues" evidence="2">
    <location>
        <begin position="1862"/>
        <end position="1886"/>
    </location>
</feature>
<feature type="compositionally biased region" description="Polar residues" evidence="2">
    <location>
        <begin position="703"/>
        <end position="741"/>
    </location>
</feature>
<evidence type="ECO:0000259" key="3">
    <source>
        <dbReference type="PROSITE" id="PS50119"/>
    </source>
</evidence>
<feature type="region of interest" description="Disordered" evidence="2">
    <location>
        <begin position="1633"/>
        <end position="1787"/>
    </location>
</feature>
<feature type="compositionally biased region" description="Polar residues" evidence="2">
    <location>
        <begin position="1467"/>
        <end position="1481"/>
    </location>
</feature>
<evidence type="ECO:0000256" key="1">
    <source>
        <dbReference type="PROSITE-ProRule" id="PRU00024"/>
    </source>
</evidence>
<feature type="compositionally biased region" description="Gly residues" evidence="2">
    <location>
        <begin position="842"/>
        <end position="852"/>
    </location>
</feature>
<feature type="compositionally biased region" description="Polar residues" evidence="2">
    <location>
        <begin position="673"/>
        <end position="692"/>
    </location>
</feature>
<dbReference type="GO" id="GO:0008270">
    <property type="term" value="F:zinc ion binding"/>
    <property type="evidence" value="ECO:0007669"/>
    <property type="project" value="UniProtKB-KW"/>
</dbReference>
<keyword evidence="5" id="KW-1185">Reference proteome</keyword>
<feature type="compositionally biased region" description="Polar residues" evidence="2">
    <location>
        <begin position="878"/>
        <end position="902"/>
    </location>
</feature>
<feature type="region of interest" description="Disordered" evidence="2">
    <location>
        <begin position="1332"/>
        <end position="1429"/>
    </location>
</feature>
<feature type="compositionally biased region" description="Basic and acidic residues" evidence="2">
    <location>
        <begin position="1844"/>
        <end position="1853"/>
    </location>
</feature>
<feature type="region of interest" description="Disordered" evidence="2">
    <location>
        <begin position="228"/>
        <end position="308"/>
    </location>
</feature>
<feature type="compositionally biased region" description="Acidic residues" evidence="2">
    <location>
        <begin position="458"/>
        <end position="470"/>
    </location>
</feature>
<gene>
    <name evidence="4" type="ORF">OCTVUL_1B010675</name>
</gene>
<feature type="compositionally biased region" description="Low complexity" evidence="2">
    <location>
        <begin position="2309"/>
        <end position="2328"/>
    </location>
</feature>
<feature type="region of interest" description="Disordered" evidence="2">
    <location>
        <begin position="186"/>
        <end position="211"/>
    </location>
</feature>
<protein>
    <submittedName>
        <fullName evidence="4">Finger B-box domain-containing 1-like isoform X2</fullName>
    </submittedName>
</protein>
<feature type="region of interest" description="Disordered" evidence="2">
    <location>
        <begin position="823"/>
        <end position="862"/>
    </location>
</feature>
<feature type="region of interest" description="Disordered" evidence="2">
    <location>
        <begin position="878"/>
        <end position="945"/>
    </location>
</feature>
<feature type="region of interest" description="Disordered" evidence="2">
    <location>
        <begin position="427"/>
        <end position="497"/>
    </location>
</feature>
<feature type="compositionally biased region" description="Polar residues" evidence="2">
    <location>
        <begin position="2091"/>
        <end position="2114"/>
    </location>
</feature>
<feature type="compositionally biased region" description="Low complexity" evidence="2">
    <location>
        <begin position="202"/>
        <end position="211"/>
    </location>
</feature>
<feature type="compositionally biased region" description="Acidic residues" evidence="2">
    <location>
        <begin position="826"/>
        <end position="841"/>
    </location>
</feature>
<feature type="region of interest" description="Disordered" evidence="2">
    <location>
        <begin position="2091"/>
        <end position="2131"/>
    </location>
</feature>
<dbReference type="EMBL" id="OX597840">
    <property type="protein sequence ID" value="CAI9742220.1"/>
    <property type="molecule type" value="Genomic_DNA"/>
</dbReference>
<feature type="compositionally biased region" description="Polar residues" evidence="2">
    <location>
        <begin position="245"/>
        <end position="262"/>
    </location>
</feature>
<sequence>MTNQQWYKDRSSALKKMKAKTLGIMGAGFIADVETRNMEERLNVMKTAIERDKEERKKRGGLYWTSGQKGKLNKYADKILTAPNYKMMKNLRLLTDEKVELPERYPSGNLSQKLSNITNWTGSRKETSSSKHGKQCGQCEVNKADFCCLQCTEVYCSSCFASYHKKGALRKHRSISLDISNVTRPKSRYLDRERTLHSARTQQEQQQQQQQHQKQLLQLQQQRQQQQQQRHQQQQQQQQEKSVIPVTSSNASGTTENETSLLNGEFHEEESAASFQQALQRWRSAGQSGKRSSPSLTSPAENASEKPCMKNEGVQIDMKNKNQYQQLVSLCTTSNTNLTYAERIMLKQHRQKTPQPIGDVKSPSEYDPQVANQQLDDGKQPPQSVDNVDSNGERQDIADETEQGQTPQLSGGGQNYVTAEDANIVENGSGDTQQHLQSTKEDTSTGKDLCATESQSNGEEEQETIAEDEESKTQHKPEEMENGGNSLVSGEENHDGDVESVSFTSLYKMVTQAVPSANQNNDDVVDDLHRRVQVVPLFSSSRACSSCNSYYSGERRHYLRKNEESDDEKDEGKGTHQRPLSVPSDTMFAKRIGSEGSASRTVIPFKGLSFNRESDPTKKASSSIEELKQDSQQPVYQLGDTRKDSEHSLLNAGIDVNGRNKDISDLDLAPTDRTVTTSGEDPSETVETTSDILQEASPKPNKSYFNDSAGNQLTPTEHSRSNLSEPSRETPNQNNGKTSGTGIILSSRDSPTRLSTDMMGDFSPSKICDDVSDDDTSTSTSSSLFDNEDIGFTPVGQPMDQNDGRSPVYSSKGLDVCVCSCSQSDSDNDDDDDDDDGDDNDNGGGGGSGRVGGVTHVNDFAPTASDNVDNMLGSFTNSPVFNYGTQRRSNANTPNDPSNSPRSVHYTHGSRTNTPAHKDTSSRHIKSPGPNRVKSNTPDSYTSLPGFNKTCTRHAEAFRSGTNSPDNDEITPEDTNNIPIKPTKSPRSYLNTPDVDIDTSRDYDNDTPVSHVISPRFNIVSPDSDINTPRYIESPISNASTPDRSCSSTPELYHTPDRYTKSSAPNNNTLNCDIDTTGDNNDTSTRCVESPRSNTNTPEIDISIPGHLNNVSTTCVKSRSYSNTPDSDSNSPDIDIKTLQLLNNASTICIKSSLSDINTPENDSNSPENDSNSPENDSNTPDIDINTPGILNNITSTCVKSSQSNINTPKSDSTSPDIDINTPGLLNNVSTTCVKSSQSNSNTPENDSNSNDIEINTPGLLNNISNTCVKLSRSDTNTPESDSNAPDIDVNVPVLLNNISSTCVKSPRSNANTPESDKNALKLNTNTALCPTNDARSLSNSSSSLSISPASFTKSPKLKANSPLPRSLSTSPKLNTNSPSPRSFGKSPRLETDIAGSHINTPAYIYKDITDPSGRLSNTPRSDANTPVDATDIARSNANTPVDVTNTPRSNIATPVGVTDIARSNANTPVDVTNTPRSNIATPVGVTETPESNLHPGENIINTKRLNCNSDTNMLSKTAVITNMPRCNSHTGMVQGAPARHTKSSRYNASTPDSDKISFRQNNDAFARDTRSPVTITSRNNSRTDLVSDTALSTNISRDNSRTDMVSDSPIVTKMSRNNSRTDMVSDTPIVTKTSRNSSRTDMASDTPIVTKTSRNSSRTDMASDTPIVTKTSRNSSRTDMVSDTPVVTKTSRNNSRTDMASDTTVVTKTSRNSSRTDMASDTPIVTKTSRNNLVSDTPIVTKTSRNSSRTDMVSDTPIVTKMSRNNSRTDMASDTPIGTKMSRNNSHMDMASDTAIVTKASRNNSCTDMASDTAIVTKKSRNNSRRDIASDTAIGTNTSRNNSRNDSHRDMVSDTAIVSKMSRNNSHTDLGSDTTLSAKTSRNNSRTVVIKTSRNNSCTGMASDTAIVIKKSRKDSHRDMASDTAIISKMSRNNSHTDIASDTALSTNTSRNNSRTDLVSETAIVNKTSRNSSRTDMVSDTTIIAKTSRSNSRTDATSGTVLNTKTSQSNSCTDMVLDKPLITDELNTKKTKCYSDTNVITNKPRYNSNPDVTTKTIASKSYTDCVTNPATAANIEMARPIPDDVSVFENKTQSQTTTDVWNNGNQSGDSSQIKDPGSSPAKSPTVDPNILMSPVLQDAIIQRESPEMLEKNPSRDPSDSQTPMLDILIKDNNDFFFDDDDDDTMDVEGDGHHHQQQTDDSAVLKKSVMPVDKDDDSDGDCNTDSLEQLPAPVGDEPSSCGRLLVVGGSSHHLVGGETTDETGPLGTNIVAVTVATPEGDQGSKSNGAHDNITTTTTAEDADNTLRVSSNTDVNSSTFSSVTSMSTDSLEDLLDA</sequence>
<feature type="compositionally biased region" description="Polar residues" evidence="2">
    <location>
        <begin position="1415"/>
        <end position="1425"/>
    </location>
</feature>
<feature type="compositionally biased region" description="Polar residues" evidence="2">
    <location>
        <begin position="1189"/>
        <end position="1216"/>
    </location>
</feature>
<evidence type="ECO:0000313" key="5">
    <source>
        <dbReference type="Proteomes" id="UP001162480"/>
    </source>
</evidence>